<organism evidence="3 4">
    <name type="scientific">Durusdinium trenchii</name>
    <dbReference type="NCBI Taxonomy" id="1381693"/>
    <lineage>
        <taxon>Eukaryota</taxon>
        <taxon>Sar</taxon>
        <taxon>Alveolata</taxon>
        <taxon>Dinophyceae</taxon>
        <taxon>Suessiales</taxon>
        <taxon>Symbiodiniaceae</taxon>
        <taxon>Durusdinium</taxon>
    </lineage>
</organism>
<dbReference type="Proteomes" id="UP001642484">
    <property type="component" value="Unassembled WGS sequence"/>
</dbReference>
<sequence length="233" mass="26082">MARMAGPTWTFAGAGDEAEGLTSSSSVHSARSTSLAQTTSLAEQGEVRWLVWQICHRIPRLTVEPSQKELEEWWSKCRHFEPTTVVQVIEHQLQMSWNGQYDWRQPYRAFHLLEYLLRQASAVQATREAVQRLQPLLLFLRVEVPEFCGVTTRLLFFPPKPCSQRPPASLAVDEPIQGVSSADSCSAVSTFDDISELESDSQPEKEQPLPPIPPSRIRCGAVTGQKGLTLLPL</sequence>
<keyword evidence="4" id="KW-1185">Reference proteome</keyword>
<feature type="region of interest" description="Disordered" evidence="1">
    <location>
        <begin position="1"/>
        <end position="29"/>
    </location>
</feature>
<protein>
    <submittedName>
        <fullName evidence="3">Uncharacterized protein</fullName>
    </submittedName>
</protein>
<dbReference type="EMBL" id="CAXAMN010004459">
    <property type="protein sequence ID" value="CAK9009594.1"/>
    <property type="molecule type" value="Genomic_DNA"/>
</dbReference>
<comment type="caution">
    <text evidence="3">The sequence shown here is derived from an EMBL/GenBank/DDBJ whole genome shotgun (WGS) entry which is preliminary data.</text>
</comment>
<evidence type="ECO:0000313" key="2">
    <source>
        <dbReference type="EMBL" id="CAK9009594.1"/>
    </source>
</evidence>
<feature type="region of interest" description="Disordered" evidence="1">
    <location>
        <begin position="194"/>
        <end position="219"/>
    </location>
</feature>
<evidence type="ECO:0000313" key="4">
    <source>
        <dbReference type="Proteomes" id="UP001642484"/>
    </source>
</evidence>
<gene>
    <name evidence="3" type="ORF">CCMP2556_LOCUS23402</name>
    <name evidence="2" type="ORF">CCMP2556_LOCUS9738</name>
</gene>
<evidence type="ECO:0000256" key="1">
    <source>
        <dbReference type="SAM" id="MobiDB-lite"/>
    </source>
</evidence>
<evidence type="ECO:0000313" key="3">
    <source>
        <dbReference type="EMBL" id="CAK9044476.1"/>
    </source>
</evidence>
<accession>A0ABP0LZ16</accession>
<dbReference type="EMBL" id="CAXAMN010014869">
    <property type="protein sequence ID" value="CAK9044476.1"/>
    <property type="molecule type" value="Genomic_DNA"/>
</dbReference>
<reference evidence="3 4" key="1">
    <citation type="submission" date="2024-02" db="EMBL/GenBank/DDBJ databases">
        <authorList>
            <person name="Chen Y."/>
            <person name="Shah S."/>
            <person name="Dougan E. K."/>
            <person name="Thang M."/>
            <person name="Chan C."/>
        </authorList>
    </citation>
    <scope>NUCLEOTIDE SEQUENCE [LARGE SCALE GENOMIC DNA]</scope>
</reference>
<name>A0ABP0LZ16_9DINO</name>
<proteinExistence type="predicted"/>